<evidence type="ECO:0000256" key="25">
    <source>
        <dbReference type="PIRSR" id="PIRSR000615-4"/>
    </source>
</evidence>
<evidence type="ECO:0000256" key="22">
    <source>
        <dbReference type="PIRSR" id="PIRSR000615-1"/>
    </source>
</evidence>
<feature type="domain" description="Ig-like" evidence="32">
    <location>
        <begin position="404"/>
        <end position="511"/>
    </location>
</feature>
<feature type="active site" description="Proton acceptor" evidence="22">
    <location>
        <position position="810"/>
    </location>
</feature>
<evidence type="ECO:0000256" key="29">
    <source>
        <dbReference type="SAM" id="Phobius"/>
    </source>
</evidence>
<dbReference type="SUPFAM" id="SSF48726">
    <property type="entry name" value="Immunoglobulin"/>
    <property type="match status" value="3"/>
</dbReference>
<dbReference type="GO" id="GO:0043235">
    <property type="term" value="C:receptor complex"/>
    <property type="evidence" value="ECO:0007669"/>
    <property type="project" value="TreeGrafter"/>
</dbReference>
<evidence type="ECO:0000256" key="20">
    <source>
        <dbReference type="ARBA" id="ARBA00023319"/>
    </source>
</evidence>
<dbReference type="Gene3D" id="3.30.200.20">
    <property type="entry name" value="Phosphorylase Kinase, domain 1"/>
    <property type="match status" value="1"/>
</dbReference>
<dbReference type="SMART" id="SM00219">
    <property type="entry name" value="TyrKc"/>
    <property type="match status" value="1"/>
</dbReference>
<evidence type="ECO:0000256" key="15">
    <source>
        <dbReference type="ARBA" id="ARBA00023136"/>
    </source>
</evidence>
<dbReference type="InterPro" id="IPR003599">
    <property type="entry name" value="Ig_sub"/>
</dbReference>
<dbReference type="SMART" id="SM00409">
    <property type="entry name" value="IG"/>
    <property type="match status" value="4"/>
</dbReference>
<feature type="binding site" evidence="23">
    <location>
        <position position="814"/>
    </location>
    <ligand>
        <name>ATP</name>
        <dbReference type="ChEBI" id="CHEBI:30616"/>
    </ligand>
</feature>
<evidence type="ECO:0000256" key="18">
    <source>
        <dbReference type="ARBA" id="ARBA00023170"/>
    </source>
</evidence>
<sequence>MRLLAAVITLFTGSVLITCQGNGITIVPHDEEIVLTYRTNFTLTCFGEEEVFWTFDRKEPLYNLSNKDIFYFSNLTIYNAVGLHTGLYTCLSKKEDIKKSTYIFVPDPFVPFIPQEESDEFVFSVANKKSTIPCRTTNPDASVTLHERKTGDEFPAVYDRQVGFTGYYEDQTYICRATFNGTELDSEPYYVFILKSTPDFKVTVTAVQTLVRKGENISINCTVTGSNLVLFNWTYPRKEAGFPEYLVTDVKGGEDYDVRSILTIQNAAREDSGSYICQVSESVTGKSEEIQVEVTVLGIGFVRIISDINRTEYVNLHSSVSFVVDIEAYPKPIVEWMKDDMEISEDQDEVSLVTVNLTEVEFGRYKSTLTLLRVKMSEAGTYKIKVYNEDASKELAFDLHISMPSKVVSLTEDRAPNGTQTVVCIAEGSPLPVIQWHICNDLTRCRNDTKLWTVIKTNAKNVKMQPTYPYDSSTAHQIEGLLVFHSVKEPTAVRCQATNENGKDFQDVNLVPQVSMYIEVAIVSAILAIAIIALIVLLILSYKKPRYEIRWKVMESVSLDGHEYIYVDPMQLPYDSSWEFRRDRLVLGRTLGSGAFGRVVEATAHGLSNTHSIMKVAVKMLKTTARSSEKQALMSELKIMSHLGPHLNIVNLLGACTKGGPIYIITEYCRYGDLVDYLHRNKHTFLQYYAEKTRKESEMYRKISEDGLKNGPLLVPIENDGGYMDMSKDESIGYVPMKFKEEINYADIDPSVYETPYQHDEYGMTGQDTTETVTMINESPILTYTDLVGFSYQAANGMEFLASKNCVHRDLAARNVLICEGKLVKICDFGLARDIMHDSNYISKGSTFLPVKWMAPESIFNNLYTTLSDVWSYGILLWEIFSLGGTPYPELPMNDQFYNAIKRGYRMSKPSYASEEIYEIMQRCWEETFEKRPQFSQLVRQVGNALSETYKQKYSEVLEEFLKSDHPAITRTRPRLQDSKNLTTMQTTINEYIIPLPDPLPEEEADNISRTTSENGSVLNDEITASTASCDTPVMPSGNQELGMPATEEEDNSSEVQDSAL</sequence>
<keyword evidence="19" id="KW-0325">Glycoprotein</keyword>
<feature type="domain" description="Ig-like" evidence="32">
    <location>
        <begin position="198"/>
        <end position="293"/>
    </location>
</feature>
<feature type="site" description="Important for interaction with phosphotyrosine-binding proteins" evidence="25">
    <location>
        <position position="954"/>
    </location>
</feature>
<dbReference type="EMBL" id="MH329981">
    <property type="protein sequence ID" value="AWT24648.1"/>
    <property type="molecule type" value="mRNA"/>
</dbReference>
<dbReference type="Pfam" id="PF07714">
    <property type="entry name" value="PK_Tyr_Ser-Thr"/>
    <property type="match status" value="1"/>
</dbReference>
<keyword evidence="30" id="KW-0732">Signal</keyword>
<evidence type="ECO:0000256" key="3">
    <source>
        <dbReference type="ARBA" id="ARBA00022473"/>
    </source>
</evidence>
<feature type="binding site" evidence="24">
    <location>
        <position position="828"/>
    </location>
    <ligand>
        <name>Mg(2+)</name>
        <dbReference type="ChEBI" id="CHEBI:18420"/>
    </ligand>
</feature>
<dbReference type="GO" id="GO:0005019">
    <property type="term" value="F:platelet-derived growth factor beta-receptor activity"/>
    <property type="evidence" value="ECO:0007669"/>
    <property type="project" value="TreeGrafter"/>
</dbReference>
<keyword evidence="13" id="KW-0832">Ubl conjugation</keyword>
<dbReference type="InterPro" id="IPR013098">
    <property type="entry name" value="Ig_I-set"/>
</dbReference>
<dbReference type="GO" id="GO:0060326">
    <property type="term" value="P:cell chemotaxis"/>
    <property type="evidence" value="ECO:0007669"/>
    <property type="project" value="TreeGrafter"/>
</dbReference>
<name>A0A2U9NKR6_PROAN</name>
<keyword evidence="14 29" id="KW-1133">Transmembrane helix</keyword>
<feature type="signal peptide" evidence="30">
    <location>
        <begin position="1"/>
        <end position="19"/>
    </location>
</feature>
<proteinExistence type="evidence at transcript level"/>
<dbReference type="FunFam" id="2.60.40.10:FF:000223">
    <property type="entry name" value="Platelet-derived growth factor receptor beta"/>
    <property type="match status" value="1"/>
</dbReference>
<dbReference type="InterPro" id="IPR001824">
    <property type="entry name" value="Tyr_kinase_rcpt_3_CS"/>
</dbReference>
<evidence type="ECO:0000256" key="1">
    <source>
        <dbReference type="ARBA" id="ARBA00004251"/>
    </source>
</evidence>
<evidence type="ECO:0000256" key="14">
    <source>
        <dbReference type="ARBA" id="ARBA00022989"/>
    </source>
</evidence>
<evidence type="ECO:0000313" key="33">
    <source>
        <dbReference type="EMBL" id="AWT24648.1"/>
    </source>
</evidence>
<keyword evidence="4" id="KW-1003">Cell membrane</keyword>
<evidence type="ECO:0000256" key="11">
    <source>
        <dbReference type="ARBA" id="ARBA00022777"/>
    </source>
</evidence>
<dbReference type="GO" id="GO:0001525">
    <property type="term" value="P:angiogenesis"/>
    <property type="evidence" value="ECO:0007669"/>
    <property type="project" value="TreeGrafter"/>
</dbReference>
<dbReference type="InterPro" id="IPR050122">
    <property type="entry name" value="RTK"/>
</dbReference>
<keyword evidence="10 23" id="KW-0547">Nucleotide-binding</keyword>
<keyword evidence="9" id="KW-0677">Repeat</keyword>
<feature type="compositionally biased region" description="Polar residues" evidence="28">
    <location>
        <begin position="1008"/>
        <end position="1030"/>
    </location>
</feature>
<organism evidence="33">
    <name type="scientific">Protopterus annectens</name>
    <name type="common">African lungfish</name>
    <dbReference type="NCBI Taxonomy" id="7888"/>
    <lineage>
        <taxon>Eukaryota</taxon>
        <taxon>Metazoa</taxon>
        <taxon>Chordata</taxon>
        <taxon>Craniata</taxon>
        <taxon>Vertebrata</taxon>
        <taxon>Euteleostomi</taxon>
        <taxon>Dipnomorpha</taxon>
        <taxon>Ceratodontiformes</taxon>
        <taxon>Lepidosirenoidei</taxon>
        <taxon>Protopteridae</taxon>
        <taxon>Protopterus</taxon>
    </lineage>
</organism>
<dbReference type="PROSITE" id="PS50835">
    <property type="entry name" value="IG_LIKE"/>
    <property type="match status" value="2"/>
</dbReference>
<keyword evidence="20 27" id="KW-0393">Immunoglobulin domain</keyword>
<evidence type="ECO:0000256" key="23">
    <source>
        <dbReference type="PIRSR" id="PIRSR000615-2"/>
    </source>
</evidence>
<dbReference type="Gene3D" id="1.10.510.10">
    <property type="entry name" value="Transferase(Phosphotransferase) domain 1"/>
    <property type="match status" value="1"/>
</dbReference>
<evidence type="ECO:0000256" key="26">
    <source>
        <dbReference type="PROSITE-ProRule" id="PRU10141"/>
    </source>
</evidence>
<evidence type="ECO:0000256" key="6">
    <source>
        <dbReference type="ARBA" id="ARBA00022553"/>
    </source>
</evidence>
<dbReference type="InterPro" id="IPR017441">
    <property type="entry name" value="Protein_kinase_ATP_BS"/>
</dbReference>
<keyword evidence="17" id="KW-1015">Disulfide bond</keyword>
<dbReference type="PRINTS" id="PR01832">
    <property type="entry name" value="VEGFRECEPTOR"/>
</dbReference>
<dbReference type="InterPro" id="IPR000719">
    <property type="entry name" value="Prot_kinase_dom"/>
</dbReference>
<feature type="transmembrane region" description="Helical" evidence="29">
    <location>
        <begin position="516"/>
        <end position="542"/>
    </location>
</feature>
<dbReference type="SMART" id="SM00408">
    <property type="entry name" value="IGc2"/>
    <property type="match status" value="2"/>
</dbReference>
<dbReference type="PANTHER" id="PTHR24416">
    <property type="entry name" value="TYROSINE-PROTEIN KINASE RECEPTOR"/>
    <property type="match status" value="1"/>
</dbReference>
<accession>A0A2U9NKR6</accession>
<dbReference type="Pfam" id="PF25305">
    <property type="entry name" value="Ig_PDGFR_d4"/>
    <property type="match status" value="1"/>
</dbReference>
<dbReference type="PIRSF" id="PIRSF000615">
    <property type="entry name" value="TyrPK_CSF1-R"/>
    <property type="match status" value="1"/>
</dbReference>
<keyword evidence="12 23" id="KW-0067">ATP-binding</keyword>
<keyword evidence="16" id="KW-0829">Tyrosine-protein kinase</keyword>
<dbReference type="GO" id="GO:0014911">
    <property type="term" value="P:positive regulation of smooth muscle cell migration"/>
    <property type="evidence" value="ECO:0007669"/>
    <property type="project" value="TreeGrafter"/>
</dbReference>
<dbReference type="InterPro" id="IPR020635">
    <property type="entry name" value="Tyr_kinase_cat_dom"/>
</dbReference>
<keyword evidence="6" id="KW-0597">Phosphoprotein</keyword>
<evidence type="ECO:0000259" key="31">
    <source>
        <dbReference type="PROSITE" id="PS50011"/>
    </source>
</evidence>
<dbReference type="InterPro" id="IPR013783">
    <property type="entry name" value="Ig-like_fold"/>
</dbReference>
<dbReference type="FunFam" id="1.10.510.10:FF:000140">
    <property type="entry name" value="Platelet-derived growth factor receptor beta"/>
    <property type="match status" value="1"/>
</dbReference>
<dbReference type="PROSITE" id="PS50011">
    <property type="entry name" value="PROTEIN_KINASE_DOM"/>
    <property type="match status" value="1"/>
</dbReference>
<dbReference type="GO" id="GO:0046872">
    <property type="term" value="F:metal ion binding"/>
    <property type="evidence" value="ECO:0007669"/>
    <property type="project" value="UniProtKB-KW"/>
</dbReference>
<evidence type="ECO:0000256" key="30">
    <source>
        <dbReference type="SAM" id="SignalP"/>
    </source>
</evidence>
<dbReference type="FunFam" id="3.30.200.20:FF:000025">
    <property type="entry name" value="Platelet-derived growth factor receptor alpha"/>
    <property type="match status" value="1"/>
</dbReference>
<dbReference type="PROSITE" id="PS00109">
    <property type="entry name" value="PROTEIN_KINASE_TYR"/>
    <property type="match status" value="1"/>
</dbReference>
<comment type="similarity">
    <text evidence="27">Belongs to the protein kinase superfamily. Tyr protein kinase family. CSF-1/PDGF receptor subfamily.</text>
</comment>
<feature type="binding site" evidence="24">
    <location>
        <position position="564"/>
    </location>
    <ligand>
        <name>Mg(2+)</name>
        <dbReference type="ChEBI" id="CHEBI:18420"/>
    </ligand>
</feature>
<dbReference type="SUPFAM" id="SSF56112">
    <property type="entry name" value="Protein kinase-like (PK-like)"/>
    <property type="match status" value="1"/>
</dbReference>
<dbReference type="InterPro" id="IPR036179">
    <property type="entry name" value="Ig-like_dom_sf"/>
</dbReference>
<keyword evidence="24" id="KW-0479">Metal-binding</keyword>
<evidence type="ECO:0000256" key="17">
    <source>
        <dbReference type="ARBA" id="ARBA00023157"/>
    </source>
</evidence>
<reference evidence="33" key="1">
    <citation type="journal article" date="2018" name="Genome Biol. Evol.">
        <title>A Comparative View on Sex Differentiation and Gametogenesis Genes in Lungfish and Coelacanths.</title>
        <authorList>
            <person name="Biscotti M.A."/>
            <person name="Adolfi M.C."/>
            <person name="Barucca M."/>
            <person name="Forconi M."/>
            <person name="Pallavicini A."/>
            <person name="Gerdol M."/>
            <person name="Canapa A."/>
            <person name="Schartl M."/>
        </authorList>
    </citation>
    <scope>NUCLEOTIDE SEQUENCE</scope>
</reference>
<keyword evidence="3" id="KW-0217">Developmental protein</keyword>
<feature type="region of interest" description="Disordered" evidence="28">
    <location>
        <begin position="996"/>
        <end position="1061"/>
    </location>
</feature>
<protein>
    <recommendedName>
        <fullName evidence="2">receptor protein-tyrosine kinase</fullName>
        <ecNumber evidence="2">2.7.10.1</ecNumber>
    </recommendedName>
</protein>
<evidence type="ECO:0000256" key="13">
    <source>
        <dbReference type="ARBA" id="ARBA00022843"/>
    </source>
</evidence>
<evidence type="ECO:0000256" key="10">
    <source>
        <dbReference type="ARBA" id="ARBA00022741"/>
    </source>
</evidence>
<dbReference type="InterPro" id="IPR001245">
    <property type="entry name" value="Ser-Thr/Tyr_kinase_cat_dom"/>
</dbReference>
<dbReference type="InterPro" id="IPR011009">
    <property type="entry name" value="Kinase-like_dom_sf"/>
</dbReference>
<dbReference type="InterPro" id="IPR003598">
    <property type="entry name" value="Ig_sub2"/>
</dbReference>
<comment type="subcellular location">
    <subcellularLocation>
        <location evidence="1">Cell membrane</location>
        <topology evidence="1">Single-pass type I membrane protein</topology>
    </subcellularLocation>
    <subcellularLocation>
        <location evidence="27">Membrane</location>
        <topology evidence="27">Single-pass type I membrane protein</topology>
    </subcellularLocation>
</comment>
<evidence type="ECO:0000256" key="28">
    <source>
        <dbReference type="SAM" id="MobiDB-lite"/>
    </source>
</evidence>
<evidence type="ECO:0000259" key="32">
    <source>
        <dbReference type="PROSITE" id="PS50835"/>
    </source>
</evidence>
<dbReference type="PROSITE" id="PS00107">
    <property type="entry name" value="PROTEIN_KINASE_ATP"/>
    <property type="match status" value="1"/>
</dbReference>
<evidence type="ECO:0000256" key="16">
    <source>
        <dbReference type="ARBA" id="ARBA00023137"/>
    </source>
</evidence>
<keyword evidence="24" id="KW-0460">Magnesium</keyword>
<dbReference type="GO" id="GO:0005886">
    <property type="term" value="C:plasma membrane"/>
    <property type="evidence" value="ECO:0007669"/>
    <property type="project" value="UniProtKB-SubCell"/>
</dbReference>
<dbReference type="InterPro" id="IPR008266">
    <property type="entry name" value="Tyr_kinase_AS"/>
</dbReference>
<evidence type="ECO:0000256" key="19">
    <source>
        <dbReference type="ARBA" id="ARBA00023180"/>
    </source>
</evidence>
<feature type="binding site" evidence="24">
    <location>
        <position position="815"/>
    </location>
    <ligand>
        <name>Mg(2+)</name>
        <dbReference type="ChEBI" id="CHEBI:18420"/>
    </ligand>
</feature>
<evidence type="ECO:0000256" key="5">
    <source>
        <dbReference type="ARBA" id="ARBA00022500"/>
    </source>
</evidence>
<keyword evidence="15 29" id="KW-0472">Membrane</keyword>
<comment type="catalytic activity">
    <reaction evidence="21">
        <text>L-tyrosyl-[protein] + ATP = O-phospho-L-tyrosyl-[protein] + ADP + H(+)</text>
        <dbReference type="Rhea" id="RHEA:10596"/>
        <dbReference type="Rhea" id="RHEA-COMP:10136"/>
        <dbReference type="Rhea" id="RHEA-COMP:20101"/>
        <dbReference type="ChEBI" id="CHEBI:15378"/>
        <dbReference type="ChEBI" id="CHEBI:30616"/>
        <dbReference type="ChEBI" id="CHEBI:46858"/>
        <dbReference type="ChEBI" id="CHEBI:61978"/>
        <dbReference type="ChEBI" id="CHEBI:456216"/>
        <dbReference type="EC" id="2.7.10.1"/>
    </reaction>
</comment>
<dbReference type="PANTHER" id="PTHR24416:SF53">
    <property type="entry name" value="PLATELET-DERIVED GROWTH FACTOR RECEPTOR BETA"/>
    <property type="match status" value="1"/>
</dbReference>
<evidence type="ECO:0000256" key="2">
    <source>
        <dbReference type="ARBA" id="ARBA00011902"/>
    </source>
</evidence>
<keyword evidence="7" id="KW-0808">Transferase</keyword>
<feature type="domain" description="Protein kinase" evidence="31">
    <location>
        <begin position="585"/>
        <end position="962"/>
    </location>
</feature>
<evidence type="ECO:0000256" key="21">
    <source>
        <dbReference type="ARBA" id="ARBA00051243"/>
    </source>
</evidence>
<evidence type="ECO:0000256" key="7">
    <source>
        <dbReference type="ARBA" id="ARBA00022679"/>
    </source>
</evidence>
<dbReference type="InterPro" id="IPR007110">
    <property type="entry name" value="Ig-like_dom"/>
</dbReference>
<dbReference type="Pfam" id="PF07679">
    <property type="entry name" value="I-set"/>
    <property type="match status" value="2"/>
</dbReference>
<evidence type="ECO:0000256" key="24">
    <source>
        <dbReference type="PIRSR" id="PIRSR000615-3"/>
    </source>
</evidence>
<feature type="binding site" evidence="23">
    <location>
        <begin position="667"/>
        <end position="673"/>
    </location>
    <ligand>
        <name>ATP</name>
        <dbReference type="ChEBI" id="CHEBI:30616"/>
    </ligand>
</feature>
<dbReference type="AlphaFoldDB" id="A0A2U9NKR6"/>
<keyword evidence="11" id="KW-0418">Kinase</keyword>
<dbReference type="Gene3D" id="2.60.40.10">
    <property type="entry name" value="Immunoglobulins"/>
    <property type="match status" value="5"/>
</dbReference>
<evidence type="ECO:0000256" key="9">
    <source>
        <dbReference type="ARBA" id="ARBA00022737"/>
    </source>
</evidence>
<evidence type="ECO:0000256" key="27">
    <source>
        <dbReference type="RuleBase" id="RU000311"/>
    </source>
</evidence>
<dbReference type="GO" id="GO:0005524">
    <property type="term" value="F:ATP binding"/>
    <property type="evidence" value="ECO:0007669"/>
    <property type="project" value="UniProtKB-UniRule"/>
</dbReference>
<dbReference type="EC" id="2.7.10.1" evidence="2"/>
<keyword evidence="18 27" id="KW-0675">Receptor</keyword>
<feature type="binding site" evidence="23">
    <location>
        <begin position="592"/>
        <end position="599"/>
    </location>
    <ligand>
        <name>ATP</name>
        <dbReference type="ChEBI" id="CHEBI:30616"/>
    </ligand>
</feature>
<feature type="chain" id="PRO_5015890032" description="receptor protein-tyrosine kinase" evidence="30">
    <location>
        <begin position="20"/>
        <end position="1061"/>
    </location>
</feature>
<dbReference type="GO" id="GO:0048407">
    <property type="term" value="F:platelet-derived growth factor binding"/>
    <property type="evidence" value="ECO:0007669"/>
    <property type="project" value="TreeGrafter"/>
</dbReference>
<evidence type="ECO:0000256" key="4">
    <source>
        <dbReference type="ARBA" id="ARBA00022475"/>
    </source>
</evidence>
<feature type="binding site" evidence="23 26">
    <location>
        <position position="619"/>
    </location>
    <ligand>
        <name>ATP</name>
        <dbReference type="ChEBI" id="CHEBI:30616"/>
    </ligand>
</feature>
<dbReference type="PROSITE" id="PS00240">
    <property type="entry name" value="RECEPTOR_TYR_KIN_III"/>
    <property type="match status" value="1"/>
</dbReference>
<keyword evidence="8 27" id="KW-0812">Transmembrane</keyword>
<evidence type="ECO:0000256" key="12">
    <source>
        <dbReference type="ARBA" id="ARBA00022840"/>
    </source>
</evidence>
<evidence type="ECO:0000256" key="8">
    <source>
        <dbReference type="ARBA" id="ARBA00022692"/>
    </source>
</evidence>
<keyword evidence="5" id="KW-0145">Chemotaxis</keyword>